<dbReference type="InterPro" id="IPR022694">
    <property type="entry name" value="3-OHacyl-CoA_DH"/>
</dbReference>
<dbReference type="GO" id="GO:0070403">
    <property type="term" value="F:NAD+ binding"/>
    <property type="evidence" value="ECO:0007669"/>
    <property type="project" value="InterPro"/>
</dbReference>
<evidence type="ECO:0000259" key="7">
    <source>
        <dbReference type="Pfam" id="PF02737"/>
    </source>
</evidence>
<feature type="binding site" evidence="5">
    <location>
        <position position="279"/>
    </location>
    <ligand>
        <name>NAD(+)</name>
        <dbReference type="ChEBI" id="CHEBI:57540"/>
    </ligand>
</feature>
<name>A0A1R2BK72_9CILI</name>
<evidence type="ECO:0000256" key="1">
    <source>
        <dbReference type="ARBA" id="ARBA00005005"/>
    </source>
</evidence>
<dbReference type="SUPFAM" id="SSF48179">
    <property type="entry name" value="6-phosphogluconate dehydrogenase C-terminal domain-like"/>
    <property type="match status" value="1"/>
</dbReference>
<feature type="binding site" evidence="5">
    <location>
        <position position="102"/>
    </location>
    <ligand>
        <name>NAD(+)</name>
        <dbReference type="ChEBI" id="CHEBI:57540"/>
    </ligand>
</feature>
<dbReference type="PIRSF" id="PIRSF000105">
    <property type="entry name" value="HCDH"/>
    <property type="match status" value="1"/>
</dbReference>
<dbReference type="InterPro" id="IPR006176">
    <property type="entry name" value="3-OHacyl-CoA_DH_NAD-bd"/>
</dbReference>
<feature type="binding site" evidence="5">
    <location>
        <position position="148"/>
    </location>
    <ligand>
        <name>NAD(+)</name>
        <dbReference type="ChEBI" id="CHEBI:57540"/>
    </ligand>
</feature>
<dbReference type="AlphaFoldDB" id="A0A1R2BK72"/>
<protein>
    <recommendedName>
        <fullName evidence="10">3-hydroxybutyryl-CoA dehydrogenase</fullName>
    </recommendedName>
</protein>
<dbReference type="SUPFAM" id="SSF51735">
    <property type="entry name" value="NAD(P)-binding Rossmann-fold domains"/>
    <property type="match status" value="1"/>
</dbReference>
<dbReference type="PROSITE" id="PS00067">
    <property type="entry name" value="3HCDH"/>
    <property type="match status" value="1"/>
</dbReference>
<comment type="similarity">
    <text evidence="2">Belongs to the 3-hydroxyacyl-CoA dehydrogenase family.</text>
</comment>
<dbReference type="InterPro" id="IPR006180">
    <property type="entry name" value="3-OHacyl-CoA_DH_CS"/>
</dbReference>
<dbReference type="GO" id="GO:0006631">
    <property type="term" value="P:fatty acid metabolic process"/>
    <property type="evidence" value="ECO:0007669"/>
    <property type="project" value="InterPro"/>
</dbReference>
<dbReference type="InterPro" id="IPR008927">
    <property type="entry name" value="6-PGluconate_DH-like_C_sf"/>
</dbReference>
<keyword evidence="3" id="KW-0560">Oxidoreductase</keyword>
<gene>
    <name evidence="8" type="ORF">SteCoe_23297</name>
</gene>
<dbReference type="EMBL" id="MPUH01000590">
    <property type="protein sequence ID" value="OMJ77156.1"/>
    <property type="molecule type" value="Genomic_DNA"/>
</dbReference>
<dbReference type="PANTHER" id="PTHR48075">
    <property type="entry name" value="3-HYDROXYACYL-COA DEHYDROGENASE FAMILY PROTEIN"/>
    <property type="match status" value="1"/>
</dbReference>
<evidence type="ECO:0000259" key="6">
    <source>
        <dbReference type="Pfam" id="PF00725"/>
    </source>
</evidence>
<comment type="pathway">
    <text evidence="1">Lipid metabolism; fatty acid beta-oxidation.</text>
</comment>
<dbReference type="FunFam" id="3.40.50.720:FF:000009">
    <property type="entry name" value="Fatty oxidation complex, alpha subunit"/>
    <property type="match status" value="1"/>
</dbReference>
<evidence type="ECO:0000256" key="3">
    <source>
        <dbReference type="ARBA" id="ARBA00023002"/>
    </source>
</evidence>
<feature type="domain" description="3-hydroxyacyl-CoA dehydrogenase NAD binding" evidence="7">
    <location>
        <begin position="12"/>
        <end position="187"/>
    </location>
</feature>
<dbReference type="Pfam" id="PF02737">
    <property type="entry name" value="3HCDH_N"/>
    <property type="match status" value="1"/>
</dbReference>
<dbReference type="GO" id="GO:0016616">
    <property type="term" value="F:oxidoreductase activity, acting on the CH-OH group of donors, NAD or NADP as acceptor"/>
    <property type="evidence" value="ECO:0007669"/>
    <property type="project" value="InterPro"/>
</dbReference>
<proteinExistence type="inferred from homology"/>
<evidence type="ECO:0000256" key="2">
    <source>
        <dbReference type="ARBA" id="ARBA00009463"/>
    </source>
</evidence>
<evidence type="ECO:0000256" key="5">
    <source>
        <dbReference type="PIRSR" id="PIRSR000105-2"/>
    </source>
</evidence>
<reference evidence="8 9" key="1">
    <citation type="submission" date="2016-11" db="EMBL/GenBank/DDBJ databases">
        <title>The macronuclear genome of Stentor coeruleus: a giant cell with tiny introns.</title>
        <authorList>
            <person name="Slabodnick M."/>
            <person name="Ruby J.G."/>
            <person name="Reiff S.B."/>
            <person name="Swart E.C."/>
            <person name="Gosai S."/>
            <person name="Prabakaran S."/>
            <person name="Witkowska E."/>
            <person name="Larue G.E."/>
            <person name="Fisher S."/>
            <person name="Freeman R.M."/>
            <person name="Gunawardena J."/>
            <person name="Chu W."/>
            <person name="Stover N.A."/>
            <person name="Gregory B.D."/>
            <person name="Nowacki M."/>
            <person name="Derisi J."/>
            <person name="Roy S.W."/>
            <person name="Marshall W.F."/>
            <person name="Sood P."/>
        </authorList>
    </citation>
    <scope>NUCLEOTIDE SEQUENCE [LARGE SCALE GENOMIC DNA]</scope>
    <source>
        <strain evidence="8">WM001</strain>
    </source>
</reference>
<dbReference type="InterPro" id="IPR013328">
    <property type="entry name" value="6PGD_dom2"/>
</dbReference>
<keyword evidence="5" id="KW-0520">NAD</keyword>
<evidence type="ECO:0008006" key="10">
    <source>
        <dbReference type="Google" id="ProtNLM"/>
    </source>
</evidence>
<dbReference type="PANTHER" id="PTHR48075:SF5">
    <property type="entry name" value="3-HYDROXYBUTYRYL-COA DEHYDROGENASE"/>
    <property type="match status" value="1"/>
</dbReference>
<dbReference type="Gene3D" id="3.40.50.720">
    <property type="entry name" value="NAD(P)-binding Rossmann-like Domain"/>
    <property type="match status" value="1"/>
</dbReference>
<feature type="binding site" evidence="5">
    <location>
        <position position="40"/>
    </location>
    <ligand>
        <name>NAD(+)</name>
        <dbReference type="ChEBI" id="CHEBI:57540"/>
    </ligand>
</feature>
<feature type="binding site" evidence="5">
    <location>
        <position position="97"/>
    </location>
    <ligand>
        <name>NAD(+)</name>
        <dbReference type="ChEBI" id="CHEBI:57540"/>
    </ligand>
</feature>
<dbReference type="Gene3D" id="1.10.1040.10">
    <property type="entry name" value="N-(1-d-carboxylethyl)-l-norvaline Dehydrogenase, domain 2"/>
    <property type="match status" value="1"/>
</dbReference>
<dbReference type="Pfam" id="PF00725">
    <property type="entry name" value="3HCDH"/>
    <property type="match status" value="1"/>
</dbReference>
<evidence type="ECO:0000313" key="9">
    <source>
        <dbReference type="Proteomes" id="UP000187209"/>
    </source>
</evidence>
<dbReference type="Proteomes" id="UP000187209">
    <property type="component" value="Unassembled WGS sequence"/>
</dbReference>
<feature type="site" description="Important for catalytic activity" evidence="4">
    <location>
        <position position="145"/>
    </location>
</feature>
<feature type="binding site" evidence="5">
    <location>
        <position position="124"/>
    </location>
    <ligand>
        <name>NAD(+)</name>
        <dbReference type="ChEBI" id="CHEBI:57540"/>
    </ligand>
</feature>
<dbReference type="OrthoDB" id="5958943at2759"/>
<keyword evidence="9" id="KW-1185">Reference proteome</keyword>
<evidence type="ECO:0000256" key="4">
    <source>
        <dbReference type="PIRSR" id="PIRSR000105-1"/>
    </source>
</evidence>
<organism evidence="8 9">
    <name type="scientific">Stentor coeruleus</name>
    <dbReference type="NCBI Taxonomy" id="5963"/>
    <lineage>
        <taxon>Eukaryota</taxon>
        <taxon>Sar</taxon>
        <taxon>Alveolata</taxon>
        <taxon>Ciliophora</taxon>
        <taxon>Postciliodesmatophora</taxon>
        <taxon>Heterotrichea</taxon>
        <taxon>Heterotrichida</taxon>
        <taxon>Stentoridae</taxon>
        <taxon>Stentor</taxon>
    </lineage>
</organism>
<accession>A0A1R2BK72</accession>
<feature type="binding site" evidence="5">
    <location>
        <begin position="16"/>
        <end position="21"/>
    </location>
    <ligand>
        <name>NAD(+)</name>
        <dbReference type="ChEBI" id="CHEBI:57540"/>
    </ligand>
</feature>
<dbReference type="InterPro" id="IPR036291">
    <property type="entry name" value="NAD(P)-bd_dom_sf"/>
</dbReference>
<sequence>MLGFISRKITTLGIIGAGQMGTGIAIVGANTAKLNVKIFDHSKEQNSRSVSFIDTWINRKISKGELKSGDEIKAKISHLTDLESVAECDFIVEAISENPDAKFKLFRHVSPIMKQGAILASNTSSISITKLAACAEFPQNVIGMHFMNPVPVMTLVEVIRGLQTSESTLKITLELAKSMGKVCTESQDRPGFIANRILMPYINEAIQVLNEGVASKEHIDTTMKLGTNVPMGPLELADFIGLDTCLSIMQVLHREIGDSKYRPSTLLVNYVNAGWLGKKTGKGFYDYKKKI</sequence>
<evidence type="ECO:0000313" key="8">
    <source>
        <dbReference type="EMBL" id="OMJ77156.1"/>
    </source>
</evidence>
<dbReference type="InterPro" id="IPR006108">
    <property type="entry name" value="3HC_DH_C"/>
</dbReference>
<feature type="domain" description="3-hydroxyacyl-CoA dehydrogenase C-terminal" evidence="6">
    <location>
        <begin position="191"/>
        <end position="287"/>
    </location>
</feature>
<comment type="caution">
    <text evidence="8">The sequence shown here is derived from an EMBL/GenBank/DDBJ whole genome shotgun (WGS) entry which is preliminary data.</text>
</comment>